<dbReference type="PANTHER" id="PTHR10582">
    <property type="entry name" value="TRANSIENT RECEPTOR POTENTIAL ION CHANNEL PROTEIN"/>
    <property type="match status" value="1"/>
</dbReference>
<name>A0A078A3A0_STYLE</name>
<feature type="transmembrane region" description="Helical" evidence="2">
    <location>
        <begin position="303"/>
        <end position="328"/>
    </location>
</feature>
<dbReference type="InterPro" id="IPR024862">
    <property type="entry name" value="TRPV"/>
</dbReference>
<evidence type="ECO:0008006" key="5">
    <source>
        <dbReference type="Google" id="ProtNLM"/>
    </source>
</evidence>
<protein>
    <recommendedName>
        <fullName evidence="5">Wd-40 repeat protein</fullName>
    </recommendedName>
</protein>
<dbReference type="GO" id="GO:0005886">
    <property type="term" value="C:plasma membrane"/>
    <property type="evidence" value="ECO:0007669"/>
    <property type="project" value="TreeGrafter"/>
</dbReference>
<feature type="transmembrane region" description="Helical" evidence="2">
    <location>
        <begin position="173"/>
        <end position="191"/>
    </location>
</feature>
<proteinExistence type="predicted"/>
<keyword evidence="2" id="KW-1133">Transmembrane helix</keyword>
<reference evidence="3 4" key="1">
    <citation type="submission" date="2014-06" db="EMBL/GenBank/DDBJ databases">
        <authorList>
            <person name="Swart Estienne"/>
        </authorList>
    </citation>
    <scope>NUCLEOTIDE SEQUENCE [LARGE SCALE GENOMIC DNA]</scope>
    <source>
        <strain evidence="3 4">130c</strain>
    </source>
</reference>
<feature type="transmembrane region" description="Helical" evidence="2">
    <location>
        <begin position="103"/>
        <end position="123"/>
    </location>
</feature>
<accession>A0A078A3A0</accession>
<dbReference type="OrthoDB" id="533508at2759"/>
<dbReference type="Proteomes" id="UP000039865">
    <property type="component" value="Unassembled WGS sequence"/>
</dbReference>
<dbReference type="EMBL" id="CCKQ01004830">
    <property type="protein sequence ID" value="CDW75983.1"/>
    <property type="molecule type" value="Genomic_DNA"/>
</dbReference>
<feature type="transmembrane region" description="Helical" evidence="2">
    <location>
        <begin position="271"/>
        <end position="291"/>
    </location>
</feature>
<keyword evidence="4" id="KW-1185">Reference proteome</keyword>
<evidence type="ECO:0000256" key="2">
    <source>
        <dbReference type="SAM" id="Phobius"/>
    </source>
</evidence>
<feature type="transmembrane region" description="Helical" evidence="2">
    <location>
        <begin position="143"/>
        <end position="161"/>
    </location>
</feature>
<sequence length="515" mass="60347">MKTQDLQMLNKVDCGTNPDEGFEYDKAINIFDKCESKRNKDPQTVIFTAIEFPWIFKGPSALSFIAYLTDVEEGSKIFTVQTIQDIIIFQWRYFKKSYIQYKLTPFALYFILLLIFSSVNYVSNVNENLNDRYSERWDISHDVIGALILALAFYFILLEIFKIVKKNVNFSNLLDWAFHSSVAILVIMKYLNVSETTFRIFAVFVIIQAYQQLFFHLRVFDSTAVLITMVYYIVQEMLVFSAIFLISILCFANCFYVVQGLQEPNEDVTPLVGNFIMSFLYTYAGALGNFSTDNFDSLGQNSWILWFLFYISSFIITIVFLNLLIAIMGDTYDTVMMIQKEERFRAKCRLIYENEFIFNRDRLFANSRYIIVANIDKITNQSDDDWEGKINALKSSFSKQLEAEHEKTTDNFKSLRIQNQQLSDLVKQQDNKMIEINSQLFKISSQIQLMEGRKRVKTIIKRQGNKIKEFLETQFQKTQKMMLIKDEEEKKSKTETPLLINPLVKFLKQKSDLNT</sequence>
<dbReference type="PANTHER" id="PTHR10582:SF2">
    <property type="entry name" value="INACTIVE"/>
    <property type="match status" value="1"/>
</dbReference>
<dbReference type="InParanoid" id="A0A078A3A0"/>
<dbReference type="GO" id="GO:0005216">
    <property type="term" value="F:monoatomic ion channel activity"/>
    <property type="evidence" value="ECO:0007669"/>
    <property type="project" value="InterPro"/>
</dbReference>
<evidence type="ECO:0000313" key="4">
    <source>
        <dbReference type="Proteomes" id="UP000039865"/>
    </source>
</evidence>
<keyword evidence="1" id="KW-0677">Repeat</keyword>
<dbReference type="AlphaFoldDB" id="A0A078A3A0"/>
<keyword evidence="2" id="KW-0472">Membrane</keyword>
<evidence type="ECO:0000313" key="3">
    <source>
        <dbReference type="EMBL" id="CDW75983.1"/>
    </source>
</evidence>
<evidence type="ECO:0000256" key="1">
    <source>
        <dbReference type="ARBA" id="ARBA00022737"/>
    </source>
</evidence>
<keyword evidence="2" id="KW-0812">Transmembrane</keyword>
<feature type="transmembrane region" description="Helical" evidence="2">
    <location>
        <begin position="238"/>
        <end position="259"/>
    </location>
</feature>
<dbReference type="GO" id="GO:0098703">
    <property type="term" value="P:calcium ion import across plasma membrane"/>
    <property type="evidence" value="ECO:0007669"/>
    <property type="project" value="TreeGrafter"/>
</dbReference>
<gene>
    <name evidence="3" type="primary">Contig7396.g7905</name>
    <name evidence="3" type="ORF">STYLEM_4979</name>
</gene>
<organism evidence="3 4">
    <name type="scientific">Stylonychia lemnae</name>
    <name type="common">Ciliate</name>
    <dbReference type="NCBI Taxonomy" id="5949"/>
    <lineage>
        <taxon>Eukaryota</taxon>
        <taxon>Sar</taxon>
        <taxon>Alveolata</taxon>
        <taxon>Ciliophora</taxon>
        <taxon>Intramacronucleata</taxon>
        <taxon>Spirotrichea</taxon>
        <taxon>Stichotrichia</taxon>
        <taxon>Sporadotrichida</taxon>
        <taxon>Oxytrichidae</taxon>
        <taxon>Stylonychinae</taxon>
        <taxon>Stylonychia</taxon>
    </lineage>
</organism>